<organism evidence="1 2">
    <name type="scientific">Globisporangium ultimum (strain ATCC 200006 / CBS 805.95 / DAOM BR144)</name>
    <name type="common">Pythium ultimum</name>
    <dbReference type="NCBI Taxonomy" id="431595"/>
    <lineage>
        <taxon>Eukaryota</taxon>
        <taxon>Sar</taxon>
        <taxon>Stramenopiles</taxon>
        <taxon>Oomycota</taxon>
        <taxon>Peronosporomycetes</taxon>
        <taxon>Pythiales</taxon>
        <taxon>Pythiaceae</taxon>
        <taxon>Globisporangium</taxon>
    </lineage>
</organism>
<reference evidence="2" key="1">
    <citation type="journal article" date="2010" name="Genome Biol.">
        <title>Genome sequence of the necrotrophic plant pathogen Pythium ultimum reveals original pathogenicity mechanisms and effector repertoire.</title>
        <authorList>
            <person name="Levesque C.A."/>
            <person name="Brouwer H."/>
            <person name="Cano L."/>
            <person name="Hamilton J.P."/>
            <person name="Holt C."/>
            <person name="Huitema E."/>
            <person name="Raffaele S."/>
            <person name="Robideau G.P."/>
            <person name="Thines M."/>
            <person name="Win J."/>
            <person name="Zerillo M.M."/>
            <person name="Beakes G.W."/>
            <person name="Boore J.L."/>
            <person name="Busam D."/>
            <person name="Dumas B."/>
            <person name="Ferriera S."/>
            <person name="Fuerstenberg S.I."/>
            <person name="Gachon C.M."/>
            <person name="Gaulin E."/>
            <person name="Govers F."/>
            <person name="Grenville-Briggs L."/>
            <person name="Horner N."/>
            <person name="Hostetler J."/>
            <person name="Jiang R.H."/>
            <person name="Johnson J."/>
            <person name="Krajaejun T."/>
            <person name="Lin H."/>
            <person name="Meijer H.J."/>
            <person name="Moore B."/>
            <person name="Morris P."/>
            <person name="Phuntmart V."/>
            <person name="Puiu D."/>
            <person name="Shetty J."/>
            <person name="Stajich J.E."/>
            <person name="Tripathy S."/>
            <person name="Wawra S."/>
            <person name="van West P."/>
            <person name="Whitty B.R."/>
            <person name="Coutinho P.M."/>
            <person name="Henrissat B."/>
            <person name="Martin F."/>
            <person name="Thomas P.D."/>
            <person name="Tyler B.M."/>
            <person name="De Vries R.P."/>
            <person name="Kamoun S."/>
            <person name="Yandell M."/>
            <person name="Tisserat N."/>
            <person name="Buell C.R."/>
        </authorList>
    </citation>
    <scope>NUCLEOTIDE SEQUENCE</scope>
    <source>
        <strain evidence="2">DAOM:BR144</strain>
    </source>
</reference>
<sequence>RALLVGLCRGHARLEIQEQHDHEDDVEHDGKVHLHVEQRVPVEDRREVRHVEPDDVRADAHERRQTHEVLVPTDKHRVVLVAARREQRMTCGLRLGRRVRREHGLRRQVDHVDAEQDAVERKRVLSLRSVVLSAHALHSLTVTFRLRQRVLHVHVLDLVVHERVDPERQPRDDRVQRVLRLPVAVCAHEAEDGTVGREHETIDEAVQDATRARATLAQTSDLTVGAIRDDPRKHEQRRHRERLVRLPSKRRVELRVVQAHSGRPAESKPKDRDLVWRDHKRQVADDHGRERREASVEIVIDQLFDVYRSSSESIDLAATSFFSKMRMVVDWFALSSSLPEGDDARDAAKPLELTRCVIWLSILPPALFSAAAAAVPLAITASREAAEQEEFSEYTPLLPFAIVDSDNSAIFVVFL</sequence>
<dbReference type="HOGENOM" id="CLU_061720_0_0_1"/>
<dbReference type="Proteomes" id="UP000019132">
    <property type="component" value="Unassembled WGS sequence"/>
</dbReference>
<dbReference type="VEuPathDB" id="FungiDB:PYU1_G005557"/>
<reference evidence="1" key="3">
    <citation type="submission" date="2015-02" db="UniProtKB">
        <authorList>
            <consortium name="EnsemblProtists"/>
        </authorList>
    </citation>
    <scope>IDENTIFICATION</scope>
    <source>
        <strain evidence="1">DAOM BR144</strain>
    </source>
</reference>
<reference evidence="2" key="2">
    <citation type="submission" date="2010-04" db="EMBL/GenBank/DDBJ databases">
        <authorList>
            <person name="Buell R."/>
            <person name="Hamilton J."/>
            <person name="Hostetler J."/>
        </authorList>
    </citation>
    <scope>NUCLEOTIDE SEQUENCE [LARGE SCALE GENOMIC DNA]</scope>
    <source>
        <strain evidence="2">DAOM:BR144</strain>
    </source>
</reference>
<dbReference type="EMBL" id="GL376633">
    <property type="status" value="NOT_ANNOTATED_CDS"/>
    <property type="molecule type" value="Genomic_DNA"/>
</dbReference>
<proteinExistence type="predicted"/>
<accession>K3WKS6</accession>
<dbReference type="eggNOG" id="ENOG502T33X">
    <property type="taxonomic scope" value="Eukaryota"/>
</dbReference>
<evidence type="ECO:0000313" key="2">
    <source>
        <dbReference type="Proteomes" id="UP000019132"/>
    </source>
</evidence>
<name>K3WKS6_GLOUD</name>
<dbReference type="EnsemblProtists" id="PYU1_T005568">
    <property type="protein sequence ID" value="PYU1_T005568"/>
    <property type="gene ID" value="PYU1_G005557"/>
</dbReference>
<dbReference type="AlphaFoldDB" id="K3WKS6"/>
<protein>
    <submittedName>
        <fullName evidence="1">Uncharacterized protein</fullName>
    </submittedName>
</protein>
<dbReference type="InParanoid" id="K3WKS6"/>
<evidence type="ECO:0000313" key="1">
    <source>
        <dbReference type="EnsemblProtists" id="PYU1_T005568"/>
    </source>
</evidence>
<keyword evidence="2" id="KW-1185">Reference proteome</keyword>